<dbReference type="AlphaFoldDB" id="A0A0D9Z912"/>
<feature type="region of interest" description="Disordered" evidence="1">
    <location>
        <begin position="27"/>
        <end position="185"/>
    </location>
</feature>
<evidence type="ECO:0000313" key="2">
    <source>
        <dbReference type="EnsemblPlants" id="OGLUM03G22560.1"/>
    </source>
</evidence>
<reference evidence="2" key="1">
    <citation type="submission" date="2015-04" db="UniProtKB">
        <authorList>
            <consortium name="EnsemblPlants"/>
        </authorList>
    </citation>
    <scope>IDENTIFICATION</scope>
</reference>
<dbReference type="HOGENOM" id="CLU_1286205_0_0_1"/>
<feature type="compositionally biased region" description="Low complexity" evidence="1">
    <location>
        <begin position="28"/>
        <end position="47"/>
    </location>
</feature>
<accession>A0A0D9Z912</accession>
<reference evidence="2" key="2">
    <citation type="submission" date="2018-05" db="EMBL/GenBank/DDBJ databases">
        <title>OgluRS3 (Oryza glumaepatula Reference Sequence Version 3).</title>
        <authorList>
            <person name="Zhang J."/>
            <person name="Kudrna D."/>
            <person name="Lee S."/>
            <person name="Talag J."/>
            <person name="Welchert J."/>
            <person name="Wing R.A."/>
        </authorList>
    </citation>
    <scope>NUCLEOTIDE SEQUENCE [LARGE SCALE GENOMIC DNA]</scope>
</reference>
<evidence type="ECO:0000256" key="1">
    <source>
        <dbReference type="SAM" id="MobiDB-lite"/>
    </source>
</evidence>
<feature type="compositionally biased region" description="Low complexity" evidence="1">
    <location>
        <begin position="102"/>
        <end position="127"/>
    </location>
</feature>
<evidence type="ECO:0000313" key="3">
    <source>
        <dbReference type="Proteomes" id="UP000026961"/>
    </source>
</evidence>
<organism evidence="2">
    <name type="scientific">Oryza glumipatula</name>
    <dbReference type="NCBI Taxonomy" id="40148"/>
    <lineage>
        <taxon>Eukaryota</taxon>
        <taxon>Viridiplantae</taxon>
        <taxon>Streptophyta</taxon>
        <taxon>Embryophyta</taxon>
        <taxon>Tracheophyta</taxon>
        <taxon>Spermatophyta</taxon>
        <taxon>Magnoliopsida</taxon>
        <taxon>Liliopsida</taxon>
        <taxon>Poales</taxon>
        <taxon>Poaceae</taxon>
        <taxon>BOP clade</taxon>
        <taxon>Oryzoideae</taxon>
        <taxon>Oryzeae</taxon>
        <taxon>Oryzinae</taxon>
        <taxon>Oryza</taxon>
    </lineage>
</organism>
<name>A0A0D9Z912_9ORYZ</name>
<sequence>PTPSPTRSRTDLYHYTSFYTHTVQYYTSPHPLSLSPSRSPSPANSRSPPRRAPTPSPPVRARATSPRSDPVPAGSRSRHLPARRAPTAWRVRLRCRRREDSSAAAGGATGRAGPRPARAGSRTRPGPTLLPLISAAARVGSRRPATSPGSRSRSHPAPLPAPVRESWPTATGSSLPAPVRRSPGSTAATATARTWRRCSPVDVCLFSASTFKPLI</sequence>
<protein>
    <submittedName>
        <fullName evidence="2">Uncharacterized protein</fullName>
    </submittedName>
</protein>
<proteinExistence type="predicted"/>
<dbReference type="Gramene" id="OGLUM03G22560.1">
    <property type="protein sequence ID" value="OGLUM03G22560.1"/>
    <property type="gene ID" value="OGLUM03G22560"/>
</dbReference>
<dbReference type="EnsemblPlants" id="OGLUM03G22560.1">
    <property type="protein sequence ID" value="OGLUM03G22560.1"/>
    <property type="gene ID" value="OGLUM03G22560"/>
</dbReference>
<dbReference type="Proteomes" id="UP000026961">
    <property type="component" value="Chromosome 3"/>
</dbReference>
<keyword evidence="3" id="KW-1185">Reference proteome</keyword>